<dbReference type="PANTHER" id="PTHR16779">
    <property type="entry name" value="BETA-1,4-MANNOSYLTRANSFERASE EGH"/>
    <property type="match status" value="1"/>
</dbReference>
<organism evidence="3 4">
    <name type="scientific">Mytilus edulis</name>
    <name type="common">Blue mussel</name>
    <dbReference type="NCBI Taxonomy" id="6550"/>
    <lineage>
        <taxon>Eukaryota</taxon>
        <taxon>Metazoa</taxon>
        <taxon>Spiralia</taxon>
        <taxon>Lophotrochozoa</taxon>
        <taxon>Mollusca</taxon>
        <taxon>Bivalvia</taxon>
        <taxon>Autobranchia</taxon>
        <taxon>Pteriomorphia</taxon>
        <taxon>Mytilida</taxon>
        <taxon>Mytiloidea</taxon>
        <taxon>Mytilidae</taxon>
        <taxon>Mytilinae</taxon>
        <taxon>Mytilus</taxon>
    </lineage>
</organism>
<dbReference type="GO" id="GO:0005737">
    <property type="term" value="C:cytoplasm"/>
    <property type="evidence" value="ECO:0007669"/>
    <property type="project" value="TreeGrafter"/>
</dbReference>
<dbReference type="EMBL" id="CAJPWZ010000072">
    <property type="protein sequence ID" value="CAG2185204.1"/>
    <property type="molecule type" value="Genomic_DNA"/>
</dbReference>
<keyword evidence="1" id="KW-0472">Membrane</keyword>
<evidence type="ECO:0000256" key="1">
    <source>
        <dbReference type="SAM" id="Phobius"/>
    </source>
</evidence>
<evidence type="ECO:0000313" key="3">
    <source>
        <dbReference type="EMBL" id="CAG2185204.1"/>
    </source>
</evidence>
<feature type="transmembrane region" description="Helical" evidence="1">
    <location>
        <begin position="381"/>
        <end position="401"/>
    </location>
</feature>
<sequence>MMNQQYWINQLIQNHGYDNQKIFYCVQFLISDQPTNPKTMAMITRRHLNDVTTASHFVDLLCPKWGLSSPDNSFDPYEAYGKWPTIIMYIMRYMTLIPLPLSICNFLGIVMFNTHPRKPKLKMSTLFGPFICFRVVTRGTYPDLVKRNVGRNIEMCSLVGLDNYIFEVVTDKSIDMQKSTRARELVVPSTYTTANGTLYKARALQYCLEDGVNMLSNNDWIVHLDEETLLTESSVIGIINFIHEDKYQLGQGVITYANEEIISWITTIADLVRVGIDFGILRFSLNYLHKPLFSWKGSFVVVNAGVERKVTFDFGIDGSIAEDCFFALTAWKSGYQFGFIEGEMWEKSTFSPMDYIRQRKRWVQGIIMTLLCPSIPPKYKFGISFMVLGWLSMPFTVPNIILVPLCPLPMPQIVNFLCGFMGGVMLFLFVFGSTKSFNYRRLGVVRFLFLCISPILLLPVCITMETCGIVLALLSRKSGGFHIVAKEVSGQVLDV</sequence>
<proteinExistence type="predicted"/>
<dbReference type="PANTHER" id="PTHR16779:SF1">
    <property type="entry name" value="BETA-1,4-MANNOSYLTRANSFERASE EGH"/>
    <property type="match status" value="1"/>
</dbReference>
<dbReference type="AlphaFoldDB" id="A0A8S3PNB1"/>
<dbReference type="SUPFAM" id="SSF53448">
    <property type="entry name" value="Nucleotide-diphospho-sugar transferases"/>
    <property type="match status" value="1"/>
</dbReference>
<keyword evidence="3" id="KW-0328">Glycosyltransferase</keyword>
<dbReference type="GO" id="GO:0019187">
    <property type="term" value="F:beta-1,4-mannosyltransferase activity"/>
    <property type="evidence" value="ECO:0007669"/>
    <property type="project" value="InterPro"/>
</dbReference>
<comment type="caution">
    <text evidence="3">The sequence shown here is derived from an EMBL/GenBank/DDBJ whole genome shotgun (WGS) entry which is preliminary data.</text>
</comment>
<feature type="domain" description="Glycosyltransferase 2-like" evidence="2">
    <location>
        <begin position="220"/>
        <end position="426"/>
    </location>
</feature>
<feature type="transmembrane region" description="Helical" evidence="1">
    <location>
        <begin position="413"/>
        <end position="432"/>
    </location>
</feature>
<gene>
    <name evidence="3" type="ORF">MEDL_822</name>
</gene>
<feature type="transmembrane region" description="Helical" evidence="1">
    <location>
        <begin position="86"/>
        <end position="112"/>
    </location>
</feature>
<keyword evidence="1" id="KW-0812">Transmembrane</keyword>
<keyword evidence="3" id="KW-0808">Transferase</keyword>
<dbReference type="InterPro" id="IPR029044">
    <property type="entry name" value="Nucleotide-diphossugar_trans"/>
</dbReference>
<dbReference type="Pfam" id="PF13632">
    <property type="entry name" value="Glyco_trans_2_3"/>
    <property type="match status" value="1"/>
</dbReference>
<name>A0A8S3PNB1_MYTED</name>
<dbReference type="OrthoDB" id="3971593at2759"/>
<feature type="transmembrane region" description="Helical" evidence="1">
    <location>
        <begin position="444"/>
        <end position="474"/>
    </location>
</feature>
<reference evidence="3" key="1">
    <citation type="submission" date="2021-03" db="EMBL/GenBank/DDBJ databases">
        <authorList>
            <person name="Bekaert M."/>
        </authorList>
    </citation>
    <scope>NUCLEOTIDE SEQUENCE</scope>
</reference>
<dbReference type="EC" id="2.4.1.-" evidence="3"/>
<accession>A0A8S3PNB1</accession>
<dbReference type="InterPro" id="IPR001173">
    <property type="entry name" value="Glyco_trans_2-like"/>
</dbReference>
<protein>
    <submittedName>
        <fullName evidence="3">EGH</fullName>
        <ecNumber evidence="3">2.4.1.-</ecNumber>
    </submittedName>
</protein>
<dbReference type="Proteomes" id="UP000683360">
    <property type="component" value="Unassembled WGS sequence"/>
</dbReference>
<keyword evidence="4" id="KW-1185">Reference proteome</keyword>
<evidence type="ECO:0000313" key="4">
    <source>
        <dbReference type="Proteomes" id="UP000683360"/>
    </source>
</evidence>
<dbReference type="InterPro" id="IPR027389">
    <property type="entry name" value="B_mannosylTrfase_Bre-3/Egh"/>
</dbReference>
<keyword evidence="1" id="KW-1133">Transmembrane helix</keyword>
<evidence type="ECO:0000259" key="2">
    <source>
        <dbReference type="Pfam" id="PF13632"/>
    </source>
</evidence>